<feature type="transmembrane region" description="Helical" evidence="11">
    <location>
        <begin position="498"/>
        <end position="519"/>
    </location>
</feature>
<dbReference type="Proteomes" id="UP000019132">
    <property type="component" value="Unassembled WGS sequence"/>
</dbReference>
<keyword evidence="5" id="KW-0732">Signal</keyword>
<dbReference type="Pfam" id="PF22314">
    <property type="entry name" value="NPC1_MLD"/>
    <property type="match status" value="1"/>
</dbReference>
<dbReference type="STRING" id="431595.K3WTT1"/>
<dbReference type="GO" id="GO:0015918">
    <property type="term" value="P:sterol transport"/>
    <property type="evidence" value="ECO:0007669"/>
    <property type="project" value="TreeGrafter"/>
</dbReference>
<dbReference type="Gene3D" id="1.20.1640.10">
    <property type="entry name" value="Multidrug efflux transporter AcrB transmembrane domain"/>
    <property type="match status" value="2"/>
</dbReference>
<dbReference type="VEuPathDB" id="FungiDB:PYU1_G008361"/>
<dbReference type="eggNOG" id="KOG1933">
    <property type="taxonomic scope" value="Eukaryota"/>
</dbReference>
<dbReference type="GO" id="GO:0016020">
    <property type="term" value="C:membrane"/>
    <property type="evidence" value="ECO:0007669"/>
    <property type="project" value="UniProtKB-SubCell"/>
</dbReference>
<reference evidence="14" key="2">
    <citation type="submission" date="2010-04" db="EMBL/GenBank/DDBJ databases">
        <authorList>
            <person name="Buell R."/>
            <person name="Hamilton J."/>
            <person name="Hostetler J."/>
        </authorList>
    </citation>
    <scope>NUCLEOTIDE SEQUENCE [LARGE SCALE GENOMIC DNA]</scope>
    <source>
        <strain evidence="14">DAOM:BR144</strain>
    </source>
</reference>
<feature type="transmembrane region" description="Helical" evidence="11">
    <location>
        <begin position="1537"/>
        <end position="1561"/>
    </location>
</feature>
<dbReference type="InParanoid" id="K3WTT1"/>
<feature type="transmembrane region" description="Helical" evidence="11">
    <location>
        <begin position="1411"/>
        <end position="1436"/>
    </location>
</feature>
<keyword evidence="7" id="KW-0445">Lipid transport</keyword>
<feature type="transmembrane region" description="Helical" evidence="11">
    <location>
        <begin position="98"/>
        <end position="122"/>
    </location>
</feature>
<sequence>MWLFVGVSLAICTPCFRAALEALFAELTIIFFNQLALVAMATLASFVVALVLLHTQAFARVSSQDEPAGLETEEEWQRSSGRNAGIKRVDKIMSSGNMLWKTLLFSSMILPTGFFTHVAAAVGGDNERLSLSPAVKAISRRLSNTTVPYTLADDPAALAVIRSKLTTCKYSKGRECVDDVTSLPEFGVYRQGPGMCVAFDTSYVNVTYPLAALPNRYLPISVEEGNEQGFQNRFSRWSSTNQEQFQVDCPLLYNDTVAQGQDLLCCTENQYESLKTQVRQIPGQCTACKENLRNVWCQFACNPNNSMFIGVEQVRLMPGDDNHTDAVFPAIEEATYYLGSDVVRDIYDFCEKDSNFPLLCSAKENCTDGFGLLGFMGSYKFNSLGSPLQVNVKTMPQFSQQEQEAKFCACGATNTTGCFAPLDARLKSCVGVCGSVCAVSADDNRTYHSACYGTNFADANAAASGSSSSNGSAGSKWEPLMTYMAENLAKRDFTALNGFLAVFGTLFVCALIFGFVYVIRKSEDDDESYEPAAAARRRRTQSGAQQHPRRLSFMDQYMSAQMKRWGVFISTGKRPYYTILIVLTLVVICSLGLTKIEVETNPVKLWVAESSRPYQERDRYGELFMPFYRSQQIILVPKDGGVIGRVEYLKEAIRLQLIVASVTSGPEDAAFPDHVTFNDICWKVTGTTCTVNSITQYFQNRMDHFELYEAYGLAMDHFAACIYSPSNADVQTCNALRAKNASFPTGMSDCPCLSAFGAPMNLYNAYLGGFPAKAETNTTLYLESTAIVSTALVYNYYDDESNKPAIAWERAFIERMKLEAPQNALFDVFFMAETSVQDEIEAESSGDMLPVVLSYTLMIVYVSLGINRWSMSKHFFQTSKITVGFLGIVCIMLAVSSTIGLFMWFGVKLQLVIMEVVPFLTLAIGVDNIFLIVHAMSHMQEDLVHEEAIVFVGLDGKPGAVQDIASVLVSEGLGYIGPSIMMASTAEAVAFAFGCISPMPAVLWFAAFSATAVAINFCIQMTLLIAIMTLDKRRELSAAVPEWLKEDEEFDSSGEERSIDDDDFYESSRHAKMMARQLSNESRRESIEAAMLKSGHFFDRCVDAYAHFLSLRIVKLLVLLVFLMWTLLSIVSIESLHHGLPQAESMPSQSYLISYFNALDKYLATGAPVFFVVEGGYKRNPTVFDLTDQSVEAKFCTSKDFCDEFSIPKILDVLANEGDQSVTHLSNGVVYSWMDDFWGFVNPDSECCRVNATTNAYLPIFSDNTTYVAERTQNPLCLPATSSAPPVAQESFMSLFSMFATASAGSLCSYGGGSIYRGQFSVDSNPIPVVTRATPQVVLNSTGYGRNVTAFSYMLVSTANPTQQHFIDGYKQARRAAEWISEKTGVDVWAYSITYVYFDQYLAIVNDTYKLVGLALAALFVVHAIYFGTILYPLLVTLSAASIVVQVMGLMAPNDILLNGLSVVNLIIAAGISVEFCGHYIRMFAKAEGKTGDERARDALRKVLVSVLFGITITKIVGLSALMLADSRIFQKYYFRMYMTVVLCGVLNGMVLLPVLLSVFVDVRQFILRRRAHAVSLFRDAYQFSDSPVYFPATPSFKDPRSGSFISLPVSAVT</sequence>
<feature type="transmembrane region" description="Helical" evidence="11">
    <location>
        <begin position="1153"/>
        <end position="1173"/>
    </location>
</feature>
<keyword evidence="10" id="KW-0325">Glycoprotein</keyword>
<feature type="transmembrane region" description="Helical" evidence="11">
    <location>
        <begin position="848"/>
        <end position="869"/>
    </location>
</feature>
<reference evidence="14" key="1">
    <citation type="journal article" date="2010" name="Genome Biol.">
        <title>Genome sequence of the necrotrophic plant pathogen Pythium ultimum reveals original pathogenicity mechanisms and effector repertoire.</title>
        <authorList>
            <person name="Levesque C.A."/>
            <person name="Brouwer H."/>
            <person name="Cano L."/>
            <person name="Hamilton J.P."/>
            <person name="Holt C."/>
            <person name="Huitema E."/>
            <person name="Raffaele S."/>
            <person name="Robideau G.P."/>
            <person name="Thines M."/>
            <person name="Win J."/>
            <person name="Zerillo M.M."/>
            <person name="Beakes G.W."/>
            <person name="Boore J.L."/>
            <person name="Busam D."/>
            <person name="Dumas B."/>
            <person name="Ferriera S."/>
            <person name="Fuerstenberg S.I."/>
            <person name="Gachon C.M."/>
            <person name="Gaulin E."/>
            <person name="Govers F."/>
            <person name="Grenville-Briggs L."/>
            <person name="Horner N."/>
            <person name="Hostetler J."/>
            <person name="Jiang R.H."/>
            <person name="Johnson J."/>
            <person name="Krajaejun T."/>
            <person name="Lin H."/>
            <person name="Meijer H.J."/>
            <person name="Moore B."/>
            <person name="Morris P."/>
            <person name="Phuntmart V."/>
            <person name="Puiu D."/>
            <person name="Shetty J."/>
            <person name="Stajich J.E."/>
            <person name="Tripathy S."/>
            <person name="Wawra S."/>
            <person name="van West P."/>
            <person name="Whitty B.R."/>
            <person name="Coutinho P.M."/>
            <person name="Henrissat B."/>
            <person name="Martin F."/>
            <person name="Thomas P.D."/>
            <person name="Tyler B.M."/>
            <person name="De Vries R.P."/>
            <person name="Kamoun S."/>
            <person name="Yandell M."/>
            <person name="Tisserat N."/>
            <person name="Buell C.R."/>
        </authorList>
    </citation>
    <scope>NUCLEOTIDE SEQUENCE</scope>
    <source>
        <strain evidence="14">DAOM:BR144</strain>
    </source>
</reference>
<reference evidence="13" key="3">
    <citation type="submission" date="2015-02" db="UniProtKB">
        <authorList>
            <consortium name="EnsemblProtists"/>
        </authorList>
    </citation>
    <scope>IDENTIFICATION</scope>
    <source>
        <strain evidence="13">DAOM BR144</strain>
    </source>
</reference>
<feature type="transmembrane region" description="Helical" evidence="11">
    <location>
        <begin position="27"/>
        <end position="53"/>
    </location>
</feature>
<organism evidence="13 14">
    <name type="scientific">Globisporangium ultimum (strain ATCC 200006 / CBS 805.95 / DAOM BR144)</name>
    <name type="common">Pythium ultimum</name>
    <dbReference type="NCBI Taxonomy" id="431595"/>
    <lineage>
        <taxon>Eukaryota</taxon>
        <taxon>Sar</taxon>
        <taxon>Stramenopiles</taxon>
        <taxon>Oomycota</taxon>
        <taxon>Peronosporomycetes</taxon>
        <taxon>Pythiales</taxon>
        <taxon>Pythiaceae</taxon>
        <taxon>Globisporangium</taxon>
    </lineage>
</organism>
<feature type="transmembrane region" description="Helical" evidence="11">
    <location>
        <begin position="1013"/>
        <end position="1030"/>
    </location>
</feature>
<comment type="subcellular location">
    <subcellularLocation>
        <location evidence="1">Membrane</location>
        <topology evidence="1">Multi-pass membrane protein</topology>
    </subcellularLocation>
</comment>
<accession>K3WTT1</accession>
<dbReference type="HOGENOM" id="CLU_002359_7_0_1"/>
<feature type="transmembrane region" description="Helical" evidence="11">
    <location>
        <begin position="1113"/>
        <end position="1133"/>
    </location>
</feature>
<dbReference type="InterPro" id="IPR032190">
    <property type="entry name" value="NPC1_N"/>
</dbReference>
<evidence type="ECO:0000256" key="1">
    <source>
        <dbReference type="ARBA" id="ARBA00004141"/>
    </source>
</evidence>
<dbReference type="Pfam" id="PF12349">
    <property type="entry name" value="Sterol-sensing"/>
    <property type="match status" value="1"/>
</dbReference>
<evidence type="ECO:0000256" key="8">
    <source>
        <dbReference type="ARBA" id="ARBA00023136"/>
    </source>
</evidence>
<evidence type="ECO:0000256" key="4">
    <source>
        <dbReference type="ARBA" id="ARBA00022692"/>
    </source>
</evidence>
<dbReference type="InterPro" id="IPR053956">
    <property type="entry name" value="NPC1_MLD"/>
</dbReference>
<feature type="transmembrane region" description="Helical" evidence="11">
    <location>
        <begin position="1503"/>
        <end position="1525"/>
    </location>
</feature>
<dbReference type="EMBL" id="GL376613">
    <property type="status" value="NOT_ANNOTATED_CDS"/>
    <property type="molecule type" value="Genomic_DNA"/>
</dbReference>
<dbReference type="InterPro" id="IPR053958">
    <property type="entry name" value="HMGCR/SNAP/NPC1-like_SSD"/>
</dbReference>
<evidence type="ECO:0000256" key="2">
    <source>
        <dbReference type="ARBA" id="ARBA00005585"/>
    </source>
</evidence>
<feature type="transmembrane region" description="Helical" evidence="11">
    <location>
        <begin position="911"/>
        <end position="933"/>
    </location>
</feature>
<dbReference type="EnsemblProtists" id="PYU1_T008377">
    <property type="protein sequence ID" value="PYU1_T008377"/>
    <property type="gene ID" value="PYU1_G008361"/>
</dbReference>
<evidence type="ECO:0000256" key="5">
    <source>
        <dbReference type="ARBA" id="ARBA00022729"/>
    </source>
</evidence>
<evidence type="ECO:0000256" key="3">
    <source>
        <dbReference type="ARBA" id="ARBA00022448"/>
    </source>
</evidence>
<evidence type="ECO:0000259" key="12">
    <source>
        <dbReference type="PROSITE" id="PS50156"/>
    </source>
</evidence>
<keyword evidence="14" id="KW-1185">Reference proteome</keyword>
<evidence type="ECO:0000256" key="11">
    <source>
        <dbReference type="SAM" id="Phobius"/>
    </source>
</evidence>
<dbReference type="GO" id="GO:0032934">
    <property type="term" value="F:sterol binding"/>
    <property type="evidence" value="ECO:0007669"/>
    <property type="project" value="TreeGrafter"/>
</dbReference>
<feature type="transmembrane region" description="Helical" evidence="11">
    <location>
        <begin position="1456"/>
        <end position="1482"/>
    </location>
</feature>
<name>K3WTT1_GLOUD</name>
<evidence type="ECO:0000313" key="14">
    <source>
        <dbReference type="Proteomes" id="UP000019132"/>
    </source>
</evidence>
<dbReference type="PANTHER" id="PTHR45727:SF2">
    <property type="entry name" value="NPC INTRACELLULAR CHOLESTEROL TRANSPORTER 1"/>
    <property type="match status" value="1"/>
</dbReference>
<comment type="similarity">
    <text evidence="2">Belongs to the patched family.</text>
</comment>
<protein>
    <recommendedName>
        <fullName evidence="12">SSD domain-containing protein</fullName>
    </recommendedName>
</protein>
<evidence type="ECO:0000313" key="13">
    <source>
        <dbReference type="EnsemblProtists" id="PYU1_T008377"/>
    </source>
</evidence>
<feature type="transmembrane region" description="Helical" evidence="11">
    <location>
        <begin position="881"/>
        <end position="905"/>
    </location>
</feature>
<feature type="domain" description="SSD" evidence="12">
    <location>
        <begin position="847"/>
        <end position="1030"/>
    </location>
</feature>
<evidence type="ECO:0000256" key="9">
    <source>
        <dbReference type="ARBA" id="ARBA00023157"/>
    </source>
</evidence>
<evidence type="ECO:0000256" key="6">
    <source>
        <dbReference type="ARBA" id="ARBA00022989"/>
    </source>
</evidence>
<dbReference type="SUPFAM" id="SSF82866">
    <property type="entry name" value="Multidrug efflux transporter AcrB transmembrane domain"/>
    <property type="match status" value="2"/>
</dbReference>
<evidence type="ECO:0000256" key="7">
    <source>
        <dbReference type="ARBA" id="ARBA00023055"/>
    </source>
</evidence>
<keyword evidence="8 11" id="KW-0472">Membrane</keyword>
<dbReference type="PROSITE" id="PS50156">
    <property type="entry name" value="SSD"/>
    <property type="match status" value="1"/>
</dbReference>
<dbReference type="Pfam" id="PF16414">
    <property type="entry name" value="NPC1_N"/>
    <property type="match status" value="1"/>
</dbReference>
<keyword evidence="4 11" id="KW-0812">Transmembrane</keyword>
<evidence type="ECO:0000256" key="10">
    <source>
        <dbReference type="ARBA" id="ARBA00023180"/>
    </source>
</evidence>
<keyword evidence="9" id="KW-1015">Disulfide bond</keyword>
<dbReference type="PANTHER" id="PTHR45727">
    <property type="entry name" value="NPC INTRACELLULAR CHOLESTEROL TRANSPORTER 1"/>
    <property type="match status" value="1"/>
</dbReference>
<keyword evidence="3" id="KW-0813">Transport</keyword>
<dbReference type="InterPro" id="IPR000731">
    <property type="entry name" value="SSD"/>
</dbReference>
<keyword evidence="6 11" id="KW-1133">Transmembrane helix</keyword>
<proteinExistence type="inferred from homology"/>
<feature type="transmembrane region" description="Helical" evidence="11">
    <location>
        <begin position="576"/>
        <end position="594"/>
    </location>
</feature>